<dbReference type="OrthoDB" id="9791837at2"/>
<dbReference type="STRING" id="930129.SAMN05216352_12912"/>
<dbReference type="Pfam" id="PF13649">
    <property type="entry name" value="Methyltransf_25"/>
    <property type="match status" value="1"/>
</dbReference>
<keyword evidence="4" id="KW-1185">Reference proteome</keyword>
<dbReference type="InterPro" id="IPR029063">
    <property type="entry name" value="SAM-dependent_MTases_sf"/>
</dbReference>
<dbReference type="CDD" id="cd02440">
    <property type="entry name" value="AdoMet_MTases"/>
    <property type="match status" value="1"/>
</dbReference>
<evidence type="ECO:0000313" key="4">
    <source>
        <dbReference type="Proteomes" id="UP000199017"/>
    </source>
</evidence>
<evidence type="ECO:0000256" key="1">
    <source>
        <dbReference type="ARBA" id="ARBA00022679"/>
    </source>
</evidence>
<proteinExistence type="predicted"/>
<reference evidence="3 4" key="1">
    <citation type="submission" date="2016-10" db="EMBL/GenBank/DDBJ databases">
        <authorList>
            <person name="de Groot N.N."/>
        </authorList>
    </citation>
    <scope>NUCLEOTIDE SEQUENCE [LARGE SCALE GENOMIC DNA]</scope>
    <source>
        <strain evidence="4">P4B,CCM 7963,CECT 7998,DSM 25260,IBRC-M 10614,KCTC 13821</strain>
    </source>
</reference>
<protein>
    <submittedName>
        <fullName evidence="3">Methyltransferase domain-containing protein</fullName>
    </submittedName>
</protein>
<feature type="domain" description="Methyltransferase" evidence="2">
    <location>
        <begin position="53"/>
        <end position="158"/>
    </location>
</feature>
<dbReference type="EMBL" id="FNDU01000029">
    <property type="protein sequence ID" value="SDJ17827.1"/>
    <property type="molecule type" value="Genomic_DNA"/>
</dbReference>
<dbReference type="GO" id="GO:0032259">
    <property type="term" value="P:methylation"/>
    <property type="evidence" value="ECO:0007669"/>
    <property type="project" value="UniProtKB-KW"/>
</dbReference>
<accession>A0A1G8RLH0</accession>
<evidence type="ECO:0000313" key="3">
    <source>
        <dbReference type="EMBL" id="SDJ17827.1"/>
    </source>
</evidence>
<gene>
    <name evidence="3" type="ORF">SAMN05216352_12912</name>
</gene>
<dbReference type="GO" id="GO:0008168">
    <property type="term" value="F:methyltransferase activity"/>
    <property type="evidence" value="ECO:0007669"/>
    <property type="project" value="UniProtKB-KW"/>
</dbReference>
<keyword evidence="3" id="KW-0489">Methyltransferase</keyword>
<name>A0A1G8RLH0_9BACI</name>
<dbReference type="InterPro" id="IPR041698">
    <property type="entry name" value="Methyltransf_25"/>
</dbReference>
<keyword evidence="1 3" id="KW-0808">Transferase</keyword>
<dbReference type="Gene3D" id="3.40.50.150">
    <property type="entry name" value="Vaccinia Virus protein VP39"/>
    <property type="match status" value="1"/>
</dbReference>
<dbReference type="Proteomes" id="UP000199017">
    <property type="component" value="Unassembled WGS sequence"/>
</dbReference>
<dbReference type="PANTHER" id="PTHR43861">
    <property type="entry name" value="TRANS-ACONITATE 2-METHYLTRANSFERASE-RELATED"/>
    <property type="match status" value="1"/>
</dbReference>
<organism evidence="3 4">
    <name type="scientific">Alteribacillus bidgolensis</name>
    <dbReference type="NCBI Taxonomy" id="930129"/>
    <lineage>
        <taxon>Bacteria</taxon>
        <taxon>Bacillati</taxon>
        <taxon>Bacillota</taxon>
        <taxon>Bacilli</taxon>
        <taxon>Bacillales</taxon>
        <taxon>Bacillaceae</taxon>
        <taxon>Alteribacillus</taxon>
    </lineage>
</organism>
<evidence type="ECO:0000259" key="2">
    <source>
        <dbReference type="Pfam" id="PF13649"/>
    </source>
</evidence>
<dbReference type="SUPFAM" id="SSF53335">
    <property type="entry name" value="S-adenosyl-L-methionine-dependent methyltransferases"/>
    <property type="match status" value="1"/>
</dbReference>
<dbReference type="RefSeq" id="WP_091588314.1">
    <property type="nucleotide sequence ID" value="NZ_FNDU01000029.1"/>
</dbReference>
<dbReference type="AlphaFoldDB" id="A0A1G8RLH0"/>
<sequence length="221" mass="26035">MKDNQMENSGKVEKLYTKRALTYESLYVNRLGWGKELYTFFRNYNYLKSQLKVLDAGCGTGVITRTLNKIVNELGYDELVFNAFDLTQGMLDIFQKQITEEGLNNIELARADVLNLDSLPNNWNEYDLIISSALLEYIPKEQISNALVNLKQLLKEEGKMLIFITRRNFVTNLTGKLWWKTNLFEEDKFQKILRDVGFRKIEQRNLQSRWSKYIMVFEVTK</sequence>